<dbReference type="PANTHER" id="PTHR14119">
    <property type="entry name" value="HYDROLASE"/>
    <property type="match status" value="1"/>
</dbReference>
<dbReference type="HOGENOM" id="CLU_066901_0_1_6"/>
<dbReference type="CDD" id="cd01012">
    <property type="entry name" value="YcaC_related"/>
    <property type="match status" value="1"/>
</dbReference>
<dbReference type="GO" id="GO:0016787">
    <property type="term" value="F:hydrolase activity"/>
    <property type="evidence" value="ECO:0007669"/>
    <property type="project" value="UniProtKB-KW"/>
</dbReference>
<dbReference type="Pfam" id="PF00857">
    <property type="entry name" value="Isochorismatase"/>
    <property type="match status" value="1"/>
</dbReference>
<keyword evidence="2" id="KW-0378">Hydrolase</keyword>
<organism evidence="2 3">
    <name type="scientific">Legionella hackeliae</name>
    <dbReference type="NCBI Taxonomy" id="449"/>
    <lineage>
        <taxon>Bacteria</taxon>
        <taxon>Pseudomonadati</taxon>
        <taxon>Pseudomonadota</taxon>
        <taxon>Gammaproteobacteria</taxon>
        <taxon>Legionellales</taxon>
        <taxon>Legionellaceae</taxon>
        <taxon>Legionella</taxon>
    </lineage>
</organism>
<dbReference type="STRING" id="449.LHA_1410"/>
<dbReference type="PATRIC" id="fig|449.7.peg.627"/>
<reference evidence="3" key="1">
    <citation type="submission" date="2014-09" db="EMBL/GenBank/DDBJ databases">
        <authorList>
            <person name="Gomez-Valero L."/>
        </authorList>
    </citation>
    <scope>NUCLEOTIDE SEQUENCE [LARGE SCALE GENOMIC DNA]</scope>
    <source>
        <strain evidence="3">ATCC35250</strain>
    </source>
</reference>
<dbReference type="InterPro" id="IPR036380">
    <property type="entry name" value="Isochorismatase-like_sf"/>
</dbReference>
<gene>
    <name evidence="2" type="ORF">LHA_1410</name>
</gene>
<dbReference type="AlphaFoldDB" id="A0A0A8UNW8"/>
<dbReference type="Gene3D" id="3.40.50.850">
    <property type="entry name" value="Isochorismatase-like"/>
    <property type="match status" value="1"/>
</dbReference>
<dbReference type="KEGG" id="lha:LHA_1410"/>
<accession>A0A0A8UNW8</accession>
<dbReference type="EMBL" id="LN681225">
    <property type="protein sequence ID" value="CEK10453.1"/>
    <property type="molecule type" value="Genomic_DNA"/>
</dbReference>
<protein>
    <submittedName>
        <fullName evidence="2">YcaC like amidohydrolase</fullName>
    </submittedName>
</protein>
<dbReference type="InterPro" id="IPR050993">
    <property type="entry name" value="Isochorismatase_domain"/>
</dbReference>
<name>A0A0A8UNW8_LEGHA</name>
<keyword evidence="3" id="KW-1185">Reference proteome</keyword>
<evidence type="ECO:0000313" key="3">
    <source>
        <dbReference type="Proteomes" id="UP000032803"/>
    </source>
</evidence>
<dbReference type="InterPro" id="IPR000868">
    <property type="entry name" value="Isochorismatase-like_dom"/>
</dbReference>
<dbReference type="SUPFAM" id="SSF52499">
    <property type="entry name" value="Isochorismatase-like hydrolases"/>
    <property type="match status" value="1"/>
</dbReference>
<sequence length="190" mass="21512">MMFLILEKGMLLKREQSCLLLIDVQEKLTPHVKEPARLLDRCAWLIRLATELKVPLLVSEQYPKGLGGTIEPLKSLVSHCQCSEKVHFSCFREPSFKKNLESVEKKQMVLIGIETHVCVLQTAIDLQEAGYSVFVVVDAVSSRSEIDYKYGLKRMKQAGIQLITAEMVFFEWVGQAGTAEFKALSKAYLM</sequence>
<dbReference type="Proteomes" id="UP000032803">
    <property type="component" value="Chromosome I"/>
</dbReference>
<dbReference type="PANTHER" id="PTHR14119:SF3">
    <property type="entry name" value="ISOCHORISMATASE DOMAIN-CONTAINING PROTEIN 2"/>
    <property type="match status" value="1"/>
</dbReference>
<feature type="domain" description="Isochorismatase-like" evidence="1">
    <location>
        <begin position="17"/>
        <end position="166"/>
    </location>
</feature>
<proteinExistence type="predicted"/>
<evidence type="ECO:0000313" key="2">
    <source>
        <dbReference type="EMBL" id="CEK10453.1"/>
    </source>
</evidence>
<evidence type="ECO:0000259" key="1">
    <source>
        <dbReference type="Pfam" id="PF00857"/>
    </source>
</evidence>